<dbReference type="Proteomes" id="UP001652581">
    <property type="component" value="Unplaced"/>
</dbReference>
<name>A0ABM5CYF6_VICPA</name>
<gene>
    <name evidence="3" type="primary">LOC140694225</name>
</gene>
<accession>A0ABM5CYF6</accession>
<feature type="compositionally biased region" description="Low complexity" evidence="1">
    <location>
        <begin position="1"/>
        <end position="14"/>
    </location>
</feature>
<feature type="region of interest" description="Disordered" evidence="1">
    <location>
        <begin position="171"/>
        <end position="201"/>
    </location>
</feature>
<reference evidence="3" key="1">
    <citation type="submission" date="2025-08" db="UniProtKB">
        <authorList>
            <consortium name="RefSeq"/>
        </authorList>
    </citation>
    <scope>IDENTIFICATION</scope>
</reference>
<evidence type="ECO:0000313" key="2">
    <source>
        <dbReference type="Proteomes" id="UP001652581"/>
    </source>
</evidence>
<protein>
    <submittedName>
        <fullName evidence="3">Uncharacterized protein</fullName>
    </submittedName>
</protein>
<feature type="region of interest" description="Disordered" evidence="1">
    <location>
        <begin position="1"/>
        <end position="36"/>
    </location>
</feature>
<sequence length="201" mass="21788">MTSQSHSSSCPSPSGWMQPPTILGTRSPSAASRLRRRTPWDWIQTADEMLNPERQKEALVELGLEPVSPAFQAQHLFGSGPLFLPDSQHAMLGHQKHSQGLPNELLMQGKAYHGVWRQRDLFPASGAQGHGMVGADCTTVKTTKVPSPTVASIQTPALTLAVLRTASALKTHLTNRRGPRPVTAGSEKQEEGTQGEIQEDI</sequence>
<evidence type="ECO:0000313" key="3">
    <source>
        <dbReference type="RefSeq" id="XP_072813695.1"/>
    </source>
</evidence>
<dbReference type="RefSeq" id="XP_072813695.1">
    <property type="nucleotide sequence ID" value="XM_072957594.1"/>
</dbReference>
<evidence type="ECO:0000256" key="1">
    <source>
        <dbReference type="SAM" id="MobiDB-lite"/>
    </source>
</evidence>
<organism evidence="2 3">
    <name type="scientific">Vicugna pacos</name>
    <name type="common">Alpaca</name>
    <name type="synonym">Lama pacos</name>
    <dbReference type="NCBI Taxonomy" id="30538"/>
    <lineage>
        <taxon>Eukaryota</taxon>
        <taxon>Metazoa</taxon>
        <taxon>Chordata</taxon>
        <taxon>Craniata</taxon>
        <taxon>Vertebrata</taxon>
        <taxon>Euteleostomi</taxon>
        <taxon>Mammalia</taxon>
        <taxon>Eutheria</taxon>
        <taxon>Laurasiatheria</taxon>
        <taxon>Artiodactyla</taxon>
        <taxon>Tylopoda</taxon>
        <taxon>Camelidae</taxon>
        <taxon>Vicugna</taxon>
    </lineage>
</organism>
<keyword evidence="2" id="KW-1185">Reference proteome</keyword>
<dbReference type="GeneID" id="140694225"/>
<proteinExistence type="predicted"/>